<keyword evidence="3 6" id="KW-0479">Metal-binding</keyword>
<dbReference type="Gene3D" id="3.30.540.10">
    <property type="entry name" value="Fructose-1,6-Bisphosphatase, subunit A, domain 1"/>
    <property type="match status" value="1"/>
</dbReference>
<name>A0A1A9HUP9_9CHLA</name>
<feature type="binding site" evidence="6">
    <location>
        <position position="123"/>
    </location>
    <ligand>
        <name>Mg(2+)</name>
        <dbReference type="ChEBI" id="CHEBI:18420"/>
        <label>1</label>
        <note>catalytic</note>
    </ligand>
</feature>
<evidence type="ECO:0000256" key="6">
    <source>
        <dbReference type="PIRSR" id="PIRSR600760-2"/>
    </source>
</evidence>
<proteinExistence type="inferred from homology"/>
<evidence type="ECO:0000256" key="4">
    <source>
        <dbReference type="ARBA" id="ARBA00022801"/>
    </source>
</evidence>
<comment type="cofactor">
    <cofactor evidence="1 6">
        <name>Mg(2+)</name>
        <dbReference type="ChEBI" id="CHEBI:18420"/>
    </cofactor>
</comment>
<dbReference type="PANTHER" id="PTHR43200">
    <property type="entry name" value="PHOSPHATASE"/>
    <property type="match status" value="1"/>
</dbReference>
<comment type="similarity">
    <text evidence="2">Belongs to the inositol monophosphatase superfamily.</text>
</comment>
<evidence type="ECO:0000256" key="3">
    <source>
        <dbReference type="ARBA" id="ARBA00022723"/>
    </source>
</evidence>
<dbReference type="Gene3D" id="3.40.190.80">
    <property type="match status" value="1"/>
</dbReference>
<dbReference type="Proteomes" id="UP000078162">
    <property type="component" value="Chromosome"/>
</dbReference>
<gene>
    <name evidence="7" type="ORF">Cs308_0548</name>
</gene>
<evidence type="ECO:0000256" key="1">
    <source>
        <dbReference type="ARBA" id="ARBA00001946"/>
    </source>
</evidence>
<evidence type="ECO:0000256" key="2">
    <source>
        <dbReference type="ARBA" id="ARBA00009759"/>
    </source>
</evidence>
<keyword evidence="5 6" id="KW-0460">Magnesium</keyword>
<dbReference type="InterPro" id="IPR051090">
    <property type="entry name" value="Inositol_monoP_superfamily"/>
</dbReference>
<dbReference type="PANTHER" id="PTHR43200:SF6">
    <property type="entry name" value="3'(2'),5'-BISPHOSPHATE NUCLEOTIDASE"/>
    <property type="match status" value="1"/>
</dbReference>
<dbReference type="KEGG" id="csaz:Cs308_0548"/>
<feature type="binding site" evidence="6">
    <location>
        <position position="72"/>
    </location>
    <ligand>
        <name>Mg(2+)</name>
        <dbReference type="ChEBI" id="CHEBI:18420"/>
        <label>1</label>
        <note>catalytic</note>
    </ligand>
</feature>
<sequence length="325" mass="36990">MIRAHLPNYQNVAESIVLKIINELINYRNQHSLVPTWTKPDGSFVTPPDYGIQYYLQKQLCAAFPNIPFIGEEIILDEDWEKVPEILKFVHRLDPSASTNDIIRTLEFRPDSTSLFWLADPIDGTAGFIKNRYFAIALSLIYQYQPVLTVMACPSYHQTFKIYSAGKDLGMFISDATQRRHRVVYTEKVRTGKFCEASLAARNQQHHATRLFSLGLPDQPRPHRVESQYKYALVAEGAVDFFIRYPFTHGQARIWDHIPGAFLVEESGGQVTDVFGASLNYNKEKLSLENHPIILASGSKKIHEVTLEALQCYLTSSKNLAAHET</sequence>
<dbReference type="AlphaFoldDB" id="A0A1A9HUP9"/>
<organism evidence="7 8">
    <name type="scientific">Candidatus Chlamydia sanziniae</name>
    <dbReference type="NCBI Taxonomy" id="1806891"/>
    <lineage>
        <taxon>Bacteria</taxon>
        <taxon>Pseudomonadati</taxon>
        <taxon>Chlamydiota</taxon>
        <taxon>Chlamydiia</taxon>
        <taxon>Chlamydiales</taxon>
        <taxon>Chlamydiaceae</taxon>
        <taxon>Chlamydia/Chlamydophila group</taxon>
        <taxon>Chlamydia</taxon>
    </lineage>
</organism>
<dbReference type="CDD" id="cd01517">
    <property type="entry name" value="PAP_phosphatase"/>
    <property type="match status" value="1"/>
</dbReference>
<dbReference type="InterPro" id="IPR000760">
    <property type="entry name" value="Inositol_monophosphatase-like"/>
</dbReference>
<keyword evidence="4" id="KW-0378">Hydrolase</keyword>
<feature type="binding site" evidence="6">
    <location>
        <position position="256"/>
    </location>
    <ligand>
        <name>Mg(2+)</name>
        <dbReference type="ChEBI" id="CHEBI:18420"/>
        <label>1</label>
        <note>catalytic</note>
    </ligand>
</feature>
<dbReference type="EMBL" id="CP014639">
    <property type="protein sequence ID" value="ANH78718.1"/>
    <property type="molecule type" value="Genomic_DNA"/>
</dbReference>
<dbReference type="GO" id="GO:0000105">
    <property type="term" value="P:L-histidine biosynthetic process"/>
    <property type="evidence" value="ECO:0007669"/>
    <property type="project" value="TreeGrafter"/>
</dbReference>
<dbReference type="GO" id="GO:0046872">
    <property type="term" value="F:metal ion binding"/>
    <property type="evidence" value="ECO:0007669"/>
    <property type="project" value="UniProtKB-KW"/>
</dbReference>
<dbReference type="STRING" id="1806891.Cs308_0548"/>
<accession>A0A1A9HUP9</accession>
<feature type="binding site" evidence="6">
    <location>
        <position position="122"/>
    </location>
    <ligand>
        <name>Mg(2+)</name>
        <dbReference type="ChEBI" id="CHEBI:18420"/>
        <label>1</label>
        <note>catalytic</note>
    </ligand>
</feature>
<dbReference type="SUPFAM" id="SSF56655">
    <property type="entry name" value="Carbohydrate phosphatase"/>
    <property type="match status" value="1"/>
</dbReference>
<evidence type="ECO:0000313" key="8">
    <source>
        <dbReference type="Proteomes" id="UP000078162"/>
    </source>
</evidence>
<evidence type="ECO:0000256" key="5">
    <source>
        <dbReference type="ARBA" id="ARBA00022842"/>
    </source>
</evidence>
<protein>
    <submittedName>
        <fullName evidence="7">3'(2'),5'-bisphosphate nucleotidase</fullName>
    </submittedName>
</protein>
<feature type="binding site" evidence="6">
    <location>
        <position position="120"/>
    </location>
    <ligand>
        <name>Mg(2+)</name>
        <dbReference type="ChEBI" id="CHEBI:18420"/>
        <label>1</label>
        <note>catalytic</note>
    </ligand>
</feature>
<dbReference type="Pfam" id="PF00459">
    <property type="entry name" value="Inositol_P"/>
    <property type="match status" value="1"/>
</dbReference>
<dbReference type="PATRIC" id="fig|1806891.3.peg.540"/>
<evidence type="ECO:0000313" key="7">
    <source>
        <dbReference type="EMBL" id="ANH78718.1"/>
    </source>
</evidence>
<keyword evidence="8" id="KW-1185">Reference proteome</keyword>
<reference evidence="8" key="1">
    <citation type="submission" date="2016-03" db="EMBL/GenBank/DDBJ databases">
        <title>Culture-independent genomics supports pathogen discovery for uncultivable bacteria within the genus Chlamydia.</title>
        <authorList>
            <person name="Taylor-Brown A."/>
            <person name="Bachmann N.L."/>
            <person name="Borel N."/>
            <person name="Polkinghorne A."/>
        </authorList>
    </citation>
    <scope>NUCLEOTIDE SEQUENCE [LARGE SCALE GENOMIC DNA]</scope>
    <source>
        <strain evidence="8">2742-308</strain>
    </source>
</reference>
<dbReference type="GO" id="GO:0016791">
    <property type="term" value="F:phosphatase activity"/>
    <property type="evidence" value="ECO:0007669"/>
    <property type="project" value="UniProtKB-ARBA"/>
</dbReference>